<reference evidence="1 2" key="1">
    <citation type="submission" date="2020-01" db="EMBL/GenBank/DDBJ databases">
        <title>Investigation of new actinobacteria for the biodesulphurisation of diesel fuel.</title>
        <authorList>
            <person name="Athi Narayanan S.M."/>
        </authorList>
    </citation>
    <scope>NUCLEOTIDE SEQUENCE [LARGE SCALE GENOMIC DNA]</scope>
    <source>
        <strain evidence="1 2">213E</strain>
    </source>
</reference>
<gene>
    <name evidence="1" type="ORF">GYA93_03465</name>
</gene>
<organism evidence="1 2">
    <name type="scientific">Gordonia desulfuricans</name>
    <dbReference type="NCBI Taxonomy" id="89051"/>
    <lineage>
        <taxon>Bacteria</taxon>
        <taxon>Bacillati</taxon>
        <taxon>Actinomycetota</taxon>
        <taxon>Actinomycetes</taxon>
        <taxon>Mycobacteriales</taxon>
        <taxon>Gordoniaceae</taxon>
        <taxon>Gordonia</taxon>
    </lineage>
</organism>
<name>A0A7K3LK60_9ACTN</name>
<dbReference type="Proteomes" id="UP000466307">
    <property type="component" value="Unassembled WGS sequence"/>
</dbReference>
<comment type="caution">
    <text evidence="1">The sequence shown here is derived from an EMBL/GenBank/DDBJ whole genome shotgun (WGS) entry which is preliminary data.</text>
</comment>
<keyword evidence="2" id="KW-1185">Reference proteome</keyword>
<sequence>MTNSTKVFALLLSAIGAVAVIVALVLSFIPWSASGAAEATPAFRAQSSLDQVAFQYGSSPGARYNGTLVQKYGSSTETYQLSDLTVTLSNNASGQVTVDGQRADYTQIGNYGFAKGPTAFWQKLLSADTLKDVDLAPFDNVWASAEWAMPSLGSILSPQIMAGRIGNADLVSPPTLGAELAAPNANTPDARFWPTSDPPIETLAENKVRAGKWEITFDPSTKAITHIKGEYATPSGRTTYQLDTDVTPLPVDQLNSVFDGQRGLTTQLGSVPAPGMLLENLPNARLGILDWKQTGDCTNVACGYDFTVSGTPQNNDDAVPGHVNYGLTINFAVNSQPAGAVGGTCTPVVRVDFGRTGSTRCVATNLGAGGGSIRPNVKLTYLPFLDYGTEDLADYLKSNVEATQRQFTMQRTGTKRPDAARYNFYIAGLPSSYVIKRGDYLFDGYGPRGAYLVAFAPGYSDHVTGTTFDPSWSGTATLRDQMTKQASAAGDGRIVYYSPEQKTVDALKAMVIQAGLGDKITVYLAEQES</sequence>
<protein>
    <submittedName>
        <fullName evidence="1">Uncharacterized protein</fullName>
    </submittedName>
</protein>
<evidence type="ECO:0000313" key="1">
    <source>
        <dbReference type="EMBL" id="NDK88645.1"/>
    </source>
</evidence>
<dbReference type="EMBL" id="JAADZU010000007">
    <property type="protein sequence ID" value="NDK88645.1"/>
    <property type="molecule type" value="Genomic_DNA"/>
</dbReference>
<dbReference type="AlphaFoldDB" id="A0A7K3LK60"/>
<proteinExistence type="predicted"/>
<evidence type="ECO:0000313" key="2">
    <source>
        <dbReference type="Proteomes" id="UP000466307"/>
    </source>
</evidence>
<accession>A0A7K3LK60</accession>
<dbReference type="RefSeq" id="WP_053776900.1">
    <property type="nucleotide sequence ID" value="NZ_JAADZU010000007.1"/>
</dbReference>